<evidence type="ECO:0008006" key="3">
    <source>
        <dbReference type="Google" id="ProtNLM"/>
    </source>
</evidence>
<accession>A0A4R5DGE7</accession>
<organism evidence="1 2">
    <name type="scientific">Dyadobacter psychrotolerans</name>
    <dbReference type="NCBI Taxonomy" id="2541721"/>
    <lineage>
        <taxon>Bacteria</taxon>
        <taxon>Pseudomonadati</taxon>
        <taxon>Bacteroidota</taxon>
        <taxon>Cytophagia</taxon>
        <taxon>Cytophagales</taxon>
        <taxon>Spirosomataceae</taxon>
        <taxon>Dyadobacter</taxon>
    </lineage>
</organism>
<sequence>MSVTYYLGAGASAKKIPCVADLCKEIREMAVFIKGNSTQEEISYSFNGKHKINLGSDKRERSIQIIEEFCNELDGQLSIDTLAKIYWIQNDRFKLTRLKSILFASLIFWERKGIDQRYLNFWATITSVHSTLIKDSPGYIEFPGTINVLSWNYDSQLERAFREIFPNADDIWDAHGKTNGKNIFKYTGVNFKKLNGSVSMPASFSIGSPGAKDNGLYDMTEYQMAYFIADIIGDQQGIFYDQIEGLKFCWEHSPPSIIQDNSFKDNYYKIDTTEVLVVIGYTFPSINHSLDFGLIKTMKNLKKVYFQGANRADAERIKDYFQAVLPESHSNIKLIPIDSNGFFIPPEATIEIEKNDISMRSGSTSL</sequence>
<evidence type="ECO:0000313" key="1">
    <source>
        <dbReference type="EMBL" id="TDE09775.1"/>
    </source>
</evidence>
<dbReference type="RefSeq" id="WP_131961979.1">
    <property type="nucleotide sequence ID" value="NZ_SMFL01000018.1"/>
</dbReference>
<keyword evidence="2" id="KW-1185">Reference proteome</keyword>
<evidence type="ECO:0000313" key="2">
    <source>
        <dbReference type="Proteomes" id="UP000294850"/>
    </source>
</evidence>
<proteinExistence type="predicted"/>
<dbReference type="Proteomes" id="UP000294850">
    <property type="component" value="Unassembled WGS sequence"/>
</dbReference>
<protein>
    <recommendedName>
        <fullName evidence="3">SIR2-like domain-containing protein</fullName>
    </recommendedName>
</protein>
<comment type="caution">
    <text evidence="1">The sequence shown here is derived from an EMBL/GenBank/DDBJ whole genome shotgun (WGS) entry which is preliminary data.</text>
</comment>
<dbReference type="EMBL" id="SMFL01000018">
    <property type="protein sequence ID" value="TDE09775.1"/>
    <property type="molecule type" value="Genomic_DNA"/>
</dbReference>
<gene>
    <name evidence="1" type="ORF">E0F88_29740</name>
</gene>
<dbReference type="OrthoDB" id="939755at2"/>
<dbReference type="AlphaFoldDB" id="A0A4R5DGE7"/>
<reference evidence="1 2" key="1">
    <citation type="submission" date="2019-03" db="EMBL/GenBank/DDBJ databases">
        <title>Dyadobacter AR-3-6 sp. nov., isolated from arctic soil.</title>
        <authorList>
            <person name="Chaudhary D.K."/>
        </authorList>
    </citation>
    <scope>NUCLEOTIDE SEQUENCE [LARGE SCALE GENOMIC DNA]</scope>
    <source>
        <strain evidence="1 2">AR-3-6</strain>
    </source>
</reference>
<name>A0A4R5DGE7_9BACT</name>